<dbReference type="GO" id="GO:0016559">
    <property type="term" value="P:peroxisome fission"/>
    <property type="evidence" value="ECO:0007669"/>
    <property type="project" value="TreeGrafter"/>
</dbReference>
<dbReference type="GO" id="GO:0005525">
    <property type="term" value="F:GTP binding"/>
    <property type="evidence" value="ECO:0007669"/>
    <property type="project" value="InterPro"/>
</dbReference>
<dbReference type="SMART" id="SM00053">
    <property type="entry name" value="DYNc"/>
    <property type="match status" value="1"/>
</dbReference>
<reference evidence="6" key="2">
    <citation type="submission" date="2023-05" db="EMBL/GenBank/DDBJ databases">
        <authorList>
            <consortium name="Lawrence Berkeley National Laboratory"/>
            <person name="Steindorff A."/>
            <person name="Hensen N."/>
            <person name="Bonometti L."/>
            <person name="Westerberg I."/>
            <person name="Brannstrom I.O."/>
            <person name="Guillou S."/>
            <person name="Cros-Aarteil S."/>
            <person name="Calhoun S."/>
            <person name="Haridas S."/>
            <person name="Kuo A."/>
            <person name="Mondo S."/>
            <person name="Pangilinan J."/>
            <person name="Riley R."/>
            <person name="Labutti K."/>
            <person name="Andreopoulos B."/>
            <person name="Lipzen A."/>
            <person name="Chen C."/>
            <person name="Yanf M."/>
            <person name="Daum C."/>
            <person name="Ng V."/>
            <person name="Clum A."/>
            <person name="Ohm R."/>
            <person name="Martin F."/>
            <person name="Silar P."/>
            <person name="Natvig D."/>
            <person name="Lalanne C."/>
            <person name="Gautier V."/>
            <person name="Ament-Velasquez S.L."/>
            <person name="Kruys A."/>
            <person name="Hutchinson M.I."/>
            <person name="Powell A.J."/>
            <person name="Barry K."/>
            <person name="Miller A.N."/>
            <person name="Grigoriev I.V."/>
            <person name="Debuchy R."/>
            <person name="Gladieux P."/>
            <person name="Thoren M.H."/>
            <person name="Johannesson H."/>
        </authorList>
    </citation>
    <scope>NUCLEOTIDE SEQUENCE</scope>
    <source>
        <strain evidence="6">CBS 103.79</strain>
    </source>
</reference>
<keyword evidence="6" id="KW-0378">Hydrolase</keyword>
<feature type="region of interest" description="Disordered" evidence="3">
    <location>
        <begin position="889"/>
        <end position="932"/>
    </location>
</feature>
<reference evidence="6" key="1">
    <citation type="journal article" date="2023" name="Mol. Phylogenet. Evol.">
        <title>Genome-scale phylogeny and comparative genomics of the fungal order Sordariales.</title>
        <authorList>
            <person name="Hensen N."/>
            <person name="Bonometti L."/>
            <person name="Westerberg I."/>
            <person name="Brannstrom I.O."/>
            <person name="Guillou S."/>
            <person name="Cros-Aarteil S."/>
            <person name="Calhoun S."/>
            <person name="Haridas S."/>
            <person name="Kuo A."/>
            <person name="Mondo S."/>
            <person name="Pangilinan J."/>
            <person name="Riley R."/>
            <person name="LaButti K."/>
            <person name="Andreopoulos B."/>
            <person name="Lipzen A."/>
            <person name="Chen C."/>
            <person name="Yan M."/>
            <person name="Daum C."/>
            <person name="Ng V."/>
            <person name="Clum A."/>
            <person name="Steindorff A."/>
            <person name="Ohm R.A."/>
            <person name="Martin F."/>
            <person name="Silar P."/>
            <person name="Natvig D.O."/>
            <person name="Lalanne C."/>
            <person name="Gautier V."/>
            <person name="Ament-Velasquez S.L."/>
            <person name="Kruys A."/>
            <person name="Hutchinson M.I."/>
            <person name="Powell A.J."/>
            <person name="Barry K."/>
            <person name="Miller A.N."/>
            <person name="Grigoriev I.V."/>
            <person name="Debuchy R."/>
            <person name="Gladieux P."/>
            <person name="Hiltunen Thoren M."/>
            <person name="Johannesson H."/>
        </authorList>
    </citation>
    <scope>NUCLEOTIDE SEQUENCE</scope>
    <source>
        <strain evidence="6">CBS 103.79</strain>
    </source>
</reference>
<dbReference type="InterPro" id="IPR030381">
    <property type="entry name" value="G_DYNAMIN_dom"/>
</dbReference>
<dbReference type="GO" id="GO:0008017">
    <property type="term" value="F:microtubule binding"/>
    <property type="evidence" value="ECO:0007669"/>
    <property type="project" value="TreeGrafter"/>
</dbReference>
<keyword evidence="2" id="KW-0342">GTP-binding</keyword>
<comment type="caution">
    <text evidence="6">The sequence shown here is derived from an EMBL/GenBank/DDBJ whole genome shotgun (WGS) entry which is preliminary data.</text>
</comment>
<dbReference type="PROSITE" id="PS51388">
    <property type="entry name" value="GED"/>
    <property type="match status" value="1"/>
</dbReference>
<keyword evidence="7" id="KW-1185">Reference proteome</keyword>
<proteinExistence type="predicted"/>
<dbReference type="InterPro" id="IPR045063">
    <property type="entry name" value="Dynamin_N"/>
</dbReference>
<evidence type="ECO:0000256" key="2">
    <source>
        <dbReference type="ARBA" id="ARBA00023134"/>
    </source>
</evidence>
<feature type="compositionally biased region" description="Polar residues" evidence="3">
    <location>
        <begin position="788"/>
        <end position="808"/>
    </location>
</feature>
<dbReference type="GO" id="GO:0000266">
    <property type="term" value="P:mitochondrial fission"/>
    <property type="evidence" value="ECO:0007669"/>
    <property type="project" value="TreeGrafter"/>
</dbReference>
<dbReference type="GO" id="GO:0003924">
    <property type="term" value="F:GTPase activity"/>
    <property type="evidence" value="ECO:0007669"/>
    <property type="project" value="InterPro"/>
</dbReference>
<dbReference type="InterPro" id="IPR022812">
    <property type="entry name" value="Dynamin"/>
</dbReference>
<dbReference type="PRINTS" id="PR00195">
    <property type="entry name" value="DYNAMIN"/>
</dbReference>
<dbReference type="AlphaFoldDB" id="A0AAN6RXD2"/>
<keyword evidence="1" id="KW-0547">Nucleotide-binding</keyword>
<feature type="region of interest" description="Disordered" evidence="3">
    <location>
        <begin position="722"/>
        <end position="831"/>
    </location>
</feature>
<feature type="compositionally biased region" description="Polar residues" evidence="3">
    <location>
        <begin position="889"/>
        <end position="903"/>
    </location>
</feature>
<dbReference type="GO" id="GO:0016020">
    <property type="term" value="C:membrane"/>
    <property type="evidence" value="ECO:0007669"/>
    <property type="project" value="TreeGrafter"/>
</dbReference>
<dbReference type="Pfam" id="PF00350">
    <property type="entry name" value="Dynamin_N"/>
    <property type="match status" value="1"/>
</dbReference>
<dbReference type="InterPro" id="IPR020850">
    <property type="entry name" value="GED_dom"/>
</dbReference>
<dbReference type="InterPro" id="IPR000375">
    <property type="entry name" value="Dynamin_stalk"/>
</dbReference>
<dbReference type="Proteomes" id="UP001303889">
    <property type="component" value="Unassembled WGS sequence"/>
</dbReference>
<dbReference type="GO" id="GO:0048312">
    <property type="term" value="P:intracellular distribution of mitochondria"/>
    <property type="evidence" value="ECO:0007669"/>
    <property type="project" value="TreeGrafter"/>
</dbReference>
<feature type="compositionally biased region" description="Low complexity" evidence="3">
    <location>
        <begin position="765"/>
        <end position="777"/>
    </location>
</feature>
<feature type="compositionally biased region" description="Low complexity" evidence="3">
    <location>
        <begin position="730"/>
        <end position="742"/>
    </location>
</feature>
<dbReference type="PANTHER" id="PTHR11566:SF149">
    <property type="entry name" value="GTPASE, PUTATIVE (AFU_ORTHOLOGUE AFUA_6G11890)-RELATED"/>
    <property type="match status" value="1"/>
</dbReference>
<dbReference type="PANTHER" id="PTHR11566">
    <property type="entry name" value="DYNAMIN"/>
    <property type="match status" value="1"/>
</dbReference>
<gene>
    <name evidence="6" type="ORF">C8A05DRAFT_12280</name>
</gene>
<dbReference type="GO" id="GO:0005739">
    <property type="term" value="C:mitochondrion"/>
    <property type="evidence" value="ECO:0007669"/>
    <property type="project" value="TreeGrafter"/>
</dbReference>
<feature type="compositionally biased region" description="Low complexity" evidence="3">
    <location>
        <begin position="810"/>
        <end position="831"/>
    </location>
</feature>
<evidence type="ECO:0000256" key="1">
    <source>
        <dbReference type="ARBA" id="ARBA00022741"/>
    </source>
</evidence>
<evidence type="ECO:0000259" key="4">
    <source>
        <dbReference type="PROSITE" id="PS51388"/>
    </source>
</evidence>
<dbReference type="GO" id="GO:0005874">
    <property type="term" value="C:microtubule"/>
    <property type="evidence" value="ECO:0007669"/>
    <property type="project" value="TreeGrafter"/>
</dbReference>
<evidence type="ECO:0000256" key="3">
    <source>
        <dbReference type="SAM" id="MobiDB-lite"/>
    </source>
</evidence>
<sequence length="932" mass="101528">MDAVLAAQLAAATIDPNIAAQLNADSKSLFDTVDDLRELGIRNFVDLPQIIVVGDQSSGKSSVLEAISRVRFPVDGNIGTRFATELVLRRAPGSETTSNVSIQFADQGHVARPPFKRTTFDKERLPDLIREATEAMGIRNGPRAKQFSKDILRIEVTGPGVPPITLVDLPGIFHSATADQDGEGREIVNQLIDSYMTQSKSIILAVVAADQQLAAQAVLAKAVAHDPKRERTIGVITKPDMAGRQNGRKYLDLAKGREAMHRLALGWYVLRNRSEEERASAAAARDAAEEAFFRSGDWSTIGPSNRGVESLRRRLSKVLLDHIRNSLPEVIVNIGRSLGDRKRELGQLGPSRLMFVEQRAYLCAIASKFHRLATDAVEGRYRDEFFGELNEREMRARKLRAVLGNMHLAFEVVMETKGARYKIHAVEGGNDGHNKDSLSHHPEHVQELVDGYDADHPEPKSVAKLSTDLEAAFNWGNGFSGDVNPDLVFLLLKKQTTPWEAIAQHHLGSVLRVTKRFVEQLFIYIIRQDEATLGALLTTYVDDFFDEKKAELDRKLAELLRPYVNGYALPREREARLRMRLATFERDKRQLETRLRRNYGDWFGEASDSGHFRVTIDQVVGAVCDQDRRERRTSEIEVVINKVTVQYEMFRETFIENVINLAVESCLVHHIPGILTTGKVDQMNITQLTELVSESEDIRVRRTNLEAEVIVLEEGLRMCERHRPKSLAKTGSNSTTASNNPSPDDDPAPSPAARNNPSPQPRSGATQATPTPAAQPTVPIPSDPITPSRASTTSRANNQTDASPTPAQRSLALPPTTSSTTSNNITATSPRPASASAFSAFVPPVQATPPDIVHFGPGATLGSGWGSGLFSTSSGPLFMGSPPAPQTTAGGNLFSLSREPSPSTVGGGAFGTPAGSSSSSSSGVGSGAFGGA</sequence>
<dbReference type="Pfam" id="PF01031">
    <property type="entry name" value="Dynamin_M"/>
    <property type="match status" value="1"/>
</dbReference>
<name>A0AAN6RXD2_9PEZI</name>
<protein>
    <submittedName>
        <fullName evidence="6">P-loop containing nucleoside triphosphate hydrolase protein</fullName>
    </submittedName>
</protein>
<organism evidence="6 7">
    <name type="scientific">Staphylotrichum tortipilum</name>
    <dbReference type="NCBI Taxonomy" id="2831512"/>
    <lineage>
        <taxon>Eukaryota</taxon>
        <taxon>Fungi</taxon>
        <taxon>Dikarya</taxon>
        <taxon>Ascomycota</taxon>
        <taxon>Pezizomycotina</taxon>
        <taxon>Sordariomycetes</taxon>
        <taxon>Sordariomycetidae</taxon>
        <taxon>Sordariales</taxon>
        <taxon>Chaetomiaceae</taxon>
        <taxon>Staphylotrichum</taxon>
    </lineage>
</organism>
<dbReference type="InterPro" id="IPR027417">
    <property type="entry name" value="P-loop_NTPase"/>
</dbReference>
<feature type="compositionally biased region" description="Low complexity" evidence="3">
    <location>
        <begin position="911"/>
        <end position="923"/>
    </location>
</feature>
<feature type="domain" description="GED" evidence="4">
    <location>
        <begin position="636"/>
        <end position="727"/>
    </location>
</feature>
<dbReference type="Gene3D" id="3.40.50.300">
    <property type="entry name" value="P-loop containing nucleotide triphosphate hydrolases"/>
    <property type="match status" value="1"/>
</dbReference>
<dbReference type="GO" id="GO:0006897">
    <property type="term" value="P:endocytosis"/>
    <property type="evidence" value="ECO:0007669"/>
    <property type="project" value="TreeGrafter"/>
</dbReference>
<dbReference type="PROSITE" id="PS51718">
    <property type="entry name" value="G_DYNAMIN_2"/>
    <property type="match status" value="1"/>
</dbReference>
<evidence type="ECO:0000313" key="7">
    <source>
        <dbReference type="Proteomes" id="UP001303889"/>
    </source>
</evidence>
<dbReference type="CDD" id="cd08771">
    <property type="entry name" value="DLP_1"/>
    <property type="match status" value="1"/>
</dbReference>
<dbReference type="SUPFAM" id="SSF52540">
    <property type="entry name" value="P-loop containing nucleoside triphosphate hydrolases"/>
    <property type="match status" value="1"/>
</dbReference>
<dbReference type="InterPro" id="IPR001401">
    <property type="entry name" value="Dynamin_GTPase"/>
</dbReference>
<feature type="domain" description="Dynamin-type G" evidence="5">
    <location>
        <begin position="44"/>
        <end position="328"/>
    </location>
</feature>
<accession>A0AAN6RXD2</accession>
<dbReference type="EMBL" id="MU855340">
    <property type="protein sequence ID" value="KAK3905958.1"/>
    <property type="molecule type" value="Genomic_DNA"/>
</dbReference>
<evidence type="ECO:0000259" key="5">
    <source>
        <dbReference type="PROSITE" id="PS51718"/>
    </source>
</evidence>
<evidence type="ECO:0000313" key="6">
    <source>
        <dbReference type="EMBL" id="KAK3905958.1"/>
    </source>
</evidence>